<keyword evidence="5" id="KW-1185">Reference proteome</keyword>
<feature type="region of interest" description="Disordered" evidence="2">
    <location>
        <begin position="1"/>
        <end position="36"/>
    </location>
</feature>
<comment type="caution">
    <text evidence="4">The sequence shown here is derived from an EMBL/GenBank/DDBJ whole genome shotgun (WGS) entry which is preliminary data.</text>
</comment>
<dbReference type="SUPFAM" id="SSF52172">
    <property type="entry name" value="CheY-like"/>
    <property type="match status" value="1"/>
</dbReference>
<evidence type="ECO:0000313" key="4">
    <source>
        <dbReference type="EMBL" id="MBM7507583.1"/>
    </source>
</evidence>
<dbReference type="Proteomes" id="UP000732378">
    <property type="component" value="Unassembled WGS sequence"/>
</dbReference>
<sequence>MHTSPTLIPTPAPTLAPAPRRARPATTSPAPAAPPVLALTATPAATQRVRATLASGGLTNPVRGLHDSSDAARYLLARGPWQDRARHPLPAVVVADLHLRAGAPDGSVLDLLRLRRERPELQHIPVVVVGRDADDEEIDAVHDLGAAAYLAHTVAGSVLVDVIRGLGMRWSLAPAAS</sequence>
<feature type="domain" description="Response regulatory" evidence="3">
    <location>
        <begin position="35"/>
        <end position="167"/>
    </location>
</feature>
<evidence type="ECO:0000259" key="3">
    <source>
        <dbReference type="PROSITE" id="PS50110"/>
    </source>
</evidence>
<dbReference type="PROSITE" id="PS50110">
    <property type="entry name" value="RESPONSE_REGULATORY"/>
    <property type="match status" value="1"/>
</dbReference>
<organism evidence="4 5">
    <name type="scientific">Nocardioides salarius</name>
    <dbReference type="NCBI Taxonomy" id="374513"/>
    <lineage>
        <taxon>Bacteria</taxon>
        <taxon>Bacillati</taxon>
        <taxon>Actinomycetota</taxon>
        <taxon>Actinomycetes</taxon>
        <taxon>Propionibacteriales</taxon>
        <taxon>Nocardioidaceae</taxon>
        <taxon>Nocardioides</taxon>
    </lineage>
</organism>
<dbReference type="InterPro" id="IPR001789">
    <property type="entry name" value="Sig_transdc_resp-reg_receiver"/>
</dbReference>
<evidence type="ECO:0000313" key="5">
    <source>
        <dbReference type="Proteomes" id="UP000732378"/>
    </source>
</evidence>
<gene>
    <name evidence="4" type="ORF">JOE61_001397</name>
</gene>
<dbReference type="Gene3D" id="3.40.50.2300">
    <property type="match status" value="1"/>
</dbReference>
<proteinExistence type="predicted"/>
<reference evidence="4 5" key="1">
    <citation type="submission" date="2021-01" db="EMBL/GenBank/DDBJ databases">
        <title>Sequencing the genomes of 1000 actinobacteria strains.</title>
        <authorList>
            <person name="Klenk H.-P."/>
        </authorList>
    </citation>
    <scope>NUCLEOTIDE SEQUENCE [LARGE SCALE GENOMIC DNA]</scope>
    <source>
        <strain evidence="4 5">DSM 18239</strain>
    </source>
</reference>
<feature type="compositionally biased region" description="Low complexity" evidence="2">
    <location>
        <begin position="17"/>
        <end position="36"/>
    </location>
</feature>
<dbReference type="EMBL" id="JAFBBZ010000001">
    <property type="protein sequence ID" value="MBM7507583.1"/>
    <property type="molecule type" value="Genomic_DNA"/>
</dbReference>
<dbReference type="RefSeq" id="WP_193670181.1">
    <property type="nucleotide sequence ID" value="NZ_JACDTV010000012.1"/>
</dbReference>
<protein>
    <submittedName>
        <fullName evidence="4">CheY-like chemotaxis protein</fullName>
    </submittedName>
</protein>
<name>A0ABS2M8S3_9ACTN</name>
<evidence type="ECO:0000256" key="1">
    <source>
        <dbReference type="PROSITE-ProRule" id="PRU00169"/>
    </source>
</evidence>
<accession>A0ABS2M8S3</accession>
<dbReference type="InterPro" id="IPR011006">
    <property type="entry name" value="CheY-like_superfamily"/>
</dbReference>
<evidence type="ECO:0000256" key="2">
    <source>
        <dbReference type="SAM" id="MobiDB-lite"/>
    </source>
</evidence>
<keyword evidence="1" id="KW-0597">Phosphoprotein</keyword>
<feature type="modified residue" description="4-aspartylphosphate" evidence="1">
    <location>
        <position position="96"/>
    </location>
</feature>